<dbReference type="Proteomes" id="UP000245609">
    <property type="component" value="Unassembled WGS sequence"/>
</dbReference>
<protein>
    <submittedName>
        <fullName evidence="1">Uncharacterized protein</fullName>
    </submittedName>
</protein>
<proteinExistence type="predicted"/>
<dbReference type="AlphaFoldDB" id="A0A2T9ZJ35"/>
<evidence type="ECO:0000313" key="2">
    <source>
        <dbReference type="Proteomes" id="UP000245609"/>
    </source>
</evidence>
<evidence type="ECO:0000313" key="1">
    <source>
        <dbReference type="EMBL" id="PVV04527.1"/>
    </source>
</evidence>
<reference evidence="1 2" key="1">
    <citation type="journal article" date="2018" name="MBio">
        <title>Comparative Genomics Reveals the Core Gene Toolbox for the Fungus-Insect Symbiosis.</title>
        <authorList>
            <person name="Wang Y."/>
            <person name="Stata M."/>
            <person name="Wang W."/>
            <person name="Stajich J.E."/>
            <person name="White M.M."/>
            <person name="Moncalvo J.M."/>
        </authorList>
    </citation>
    <scope>NUCLEOTIDE SEQUENCE [LARGE SCALE GENOMIC DNA]</scope>
    <source>
        <strain evidence="1 2">SC-DP-2</strain>
    </source>
</reference>
<organism evidence="1 2">
    <name type="scientific">Smittium megazygosporum</name>
    <dbReference type="NCBI Taxonomy" id="133381"/>
    <lineage>
        <taxon>Eukaryota</taxon>
        <taxon>Fungi</taxon>
        <taxon>Fungi incertae sedis</taxon>
        <taxon>Zoopagomycota</taxon>
        <taxon>Kickxellomycotina</taxon>
        <taxon>Harpellomycetes</taxon>
        <taxon>Harpellales</taxon>
        <taxon>Legeriomycetaceae</taxon>
        <taxon>Smittium</taxon>
    </lineage>
</organism>
<dbReference type="EMBL" id="MBFS01000113">
    <property type="protein sequence ID" value="PVV04527.1"/>
    <property type="molecule type" value="Genomic_DNA"/>
</dbReference>
<name>A0A2T9ZJ35_9FUNG</name>
<keyword evidence="2" id="KW-1185">Reference proteome</keyword>
<sequence>MTISRNKYVDDFILDNFCFVANTGNGLSIQEMFIKENSSEGVVYCFQNDLETSNLHIIKANALYEKK</sequence>
<accession>A0A2T9ZJ35</accession>
<gene>
    <name evidence="1" type="ORF">BB560_000981</name>
</gene>
<comment type="caution">
    <text evidence="1">The sequence shown here is derived from an EMBL/GenBank/DDBJ whole genome shotgun (WGS) entry which is preliminary data.</text>
</comment>